<evidence type="ECO:0000313" key="6">
    <source>
        <dbReference type="EMBL" id="MFC5651811.1"/>
    </source>
</evidence>
<dbReference type="EMBL" id="JBHSOW010000080">
    <property type="protein sequence ID" value="MFC5651811.1"/>
    <property type="molecule type" value="Genomic_DNA"/>
</dbReference>
<evidence type="ECO:0000256" key="2">
    <source>
        <dbReference type="ARBA" id="ARBA00023015"/>
    </source>
</evidence>
<reference evidence="7" key="1">
    <citation type="journal article" date="2019" name="Int. J. Syst. Evol. Microbiol.">
        <title>The Global Catalogue of Microorganisms (GCM) 10K type strain sequencing project: providing services to taxonomists for standard genome sequencing and annotation.</title>
        <authorList>
            <consortium name="The Broad Institute Genomics Platform"/>
            <consortium name="The Broad Institute Genome Sequencing Center for Infectious Disease"/>
            <person name="Wu L."/>
            <person name="Ma J."/>
        </authorList>
    </citation>
    <scope>NUCLEOTIDE SEQUENCE [LARGE SCALE GENOMIC DNA]</scope>
    <source>
        <strain evidence="7">CGMCC 1.3240</strain>
    </source>
</reference>
<dbReference type="InterPro" id="IPR010982">
    <property type="entry name" value="Lambda_DNA-bd_dom_sf"/>
</dbReference>
<keyword evidence="4" id="KW-0804">Transcription</keyword>
<proteinExistence type="predicted"/>
<dbReference type="PROSITE" id="PS50932">
    <property type="entry name" value="HTH_LACI_2"/>
    <property type="match status" value="1"/>
</dbReference>
<dbReference type="Pfam" id="PF13377">
    <property type="entry name" value="Peripla_BP_3"/>
    <property type="match status" value="1"/>
</dbReference>
<dbReference type="Gene3D" id="3.40.50.2300">
    <property type="match status" value="4"/>
</dbReference>
<evidence type="ECO:0000256" key="1">
    <source>
        <dbReference type="ARBA" id="ARBA00022491"/>
    </source>
</evidence>
<accession>A0ABW0W5W2</accession>
<keyword evidence="7" id="KW-1185">Reference proteome</keyword>
<dbReference type="SUPFAM" id="SSF47413">
    <property type="entry name" value="lambda repressor-like DNA-binding domains"/>
    <property type="match status" value="1"/>
</dbReference>
<evidence type="ECO:0000256" key="4">
    <source>
        <dbReference type="ARBA" id="ARBA00023163"/>
    </source>
</evidence>
<keyword evidence="1" id="KW-0678">Repressor</keyword>
<dbReference type="SUPFAM" id="SSF53822">
    <property type="entry name" value="Periplasmic binding protein-like I"/>
    <property type="match status" value="1"/>
</dbReference>
<dbReference type="RefSeq" id="WP_379190434.1">
    <property type="nucleotide sequence ID" value="NZ_JBHSOW010000080.1"/>
</dbReference>
<dbReference type="Pfam" id="PF00356">
    <property type="entry name" value="LacI"/>
    <property type="match status" value="1"/>
</dbReference>
<dbReference type="Gene3D" id="1.10.260.40">
    <property type="entry name" value="lambda repressor-like DNA-binding domains"/>
    <property type="match status" value="1"/>
</dbReference>
<dbReference type="PANTHER" id="PTHR30146">
    <property type="entry name" value="LACI-RELATED TRANSCRIPTIONAL REPRESSOR"/>
    <property type="match status" value="1"/>
</dbReference>
<evidence type="ECO:0000313" key="7">
    <source>
        <dbReference type="Proteomes" id="UP001596047"/>
    </source>
</evidence>
<organism evidence="6 7">
    <name type="scientific">Paenibacillus solisilvae</name>
    <dbReference type="NCBI Taxonomy" id="2486751"/>
    <lineage>
        <taxon>Bacteria</taxon>
        <taxon>Bacillati</taxon>
        <taxon>Bacillota</taxon>
        <taxon>Bacilli</taxon>
        <taxon>Bacillales</taxon>
        <taxon>Paenibacillaceae</taxon>
        <taxon>Paenibacillus</taxon>
    </lineage>
</organism>
<evidence type="ECO:0000259" key="5">
    <source>
        <dbReference type="PROSITE" id="PS50932"/>
    </source>
</evidence>
<protein>
    <submittedName>
        <fullName evidence="6">LacI family DNA-binding transcriptional regulator</fullName>
    </submittedName>
</protein>
<feature type="domain" description="HTH lacI-type" evidence="5">
    <location>
        <begin position="5"/>
        <end position="49"/>
    </location>
</feature>
<dbReference type="PANTHER" id="PTHR30146:SF148">
    <property type="entry name" value="HTH-TYPE TRANSCRIPTIONAL REPRESSOR PURR-RELATED"/>
    <property type="match status" value="1"/>
</dbReference>
<dbReference type="Proteomes" id="UP001596047">
    <property type="component" value="Unassembled WGS sequence"/>
</dbReference>
<dbReference type="CDD" id="cd01392">
    <property type="entry name" value="HTH_LacI"/>
    <property type="match status" value="1"/>
</dbReference>
<gene>
    <name evidence="6" type="ORF">ACFPYJ_22360</name>
</gene>
<keyword evidence="3 6" id="KW-0238">DNA-binding</keyword>
<dbReference type="InterPro" id="IPR000843">
    <property type="entry name" value="HTH_LacI"/>
</dbReference>
<dbReference type="SMART" id="SM00354">
    <property type="entry name" value="HTH_LACI"/>
    <property type="match status" value="1"/>
</dbReference>
<dbReference type="InterPro" id="IPR028082">
    <property type="entry name" value="Peripla_BP_I"/>
</dbReference>
<evidence type="ECO:0000256" key="3">
    <source>
        <dbReference type="ARBA" id="ARBA00023125"/>
    </source>
</evidence>
<sequence length="391" mass="42960">MAQKVSMQQIADRLGVSKYTVSQALSGKEGVSDATRKEVAAMARALGYRVRNGGGTDGTINRDLQVEQGNDAPMPLVWIGLDERHTHEPTFWQRVQQGIEAGCAEHHLRPHFFTFQRDHSSTSPVQILLNEESFNHVSGFIMVGKCPSETLLLINRKGLPIVLVDHEEPVILADAVLNANIEAGRMACHHLLSQGCRSIVFVGRDSFAVSFRERFWGCRLALEESQSQSAKSSKYSLQSASNSLLTGQEPRIELQLKKWTVPYGGPSWRQSLERRIQAAVDVYSSQEAEEFAAGAASLLPGGFVCANDEIALALMQLLQSREIPIPAGCRVVGIDNTAASLEAAVPLTTVDLAKEWLGIRAVESFVRKRLRPEAQHEKITLSARLIIRASG</sequence>
<comment type="caution">
    <text evidence="6">The sequence shown here is derived from an EMBL/GenBank/DDBJ whole genome shotgun (WGS) entry which is preliminary data.</text>
</comment>
<keyword evidence="2" id="KW-0805">Transcription regulation</keyword>
<name>A0ABW0W5W2_9BACL</name>
<dbReference type="InterPro" id="IPR046335">
    <property type="entry name" value="LacI/GalR-like_sensor"/>
</dbReference>
<dbReference type="GO" id="GO:0003677">
    <property type="term" value="F:DNA binding"/>
    <property type="evidence" value="ECO:0007669"/>
    <property type="project" value="UniProtKB-KW"/>
</dbReference>